<dbReference type="PROSITE" id="PS50090">
    <property type="entry name" value="MYB_LIKE"/>
    <property type="match status" value="2"/>
</dbReference>
<dbReference type="FunFam" id="1.10.10.60:FF:000221">
    <property type="entry name" value="MYB transcription factor"/>
    <property type="match status" value="1"/>
</dbReference>
<accession>A0A9Q1QP24</accession>
<proteinExistence type="predicted"/>
<dbReference type="Proteomes" id="UP001153076">
    <property type="component" value="Unassembled WGS sequence"/>
</dbReference>
<evidence type="ECO:0000256" key="1">
    <source>
        <dbReference type="ARBA" id="ARBA00004123"/>
    </source>
</evidence>
<keyword evidence="4" id="KW-0238">DNA-binding</keyword>
<reference evidence="10" key="1">
    <citation type="submission" date="2022-04" db="EMBL/GenBank/DDBJ databases">
        <title>Carnegiea gigantea Genome sequencing and assembly v2.</title>
        <authorList>
            <person name="Copetti D."/>
            <person name="Sanderson M.J."/>
            <person name="Burquez A."/>
            <person name="Wojciechowski M.F."/>
        </authorList>
    </citation>
    <scope>NUCLEOTIDE SEQUENCE</scope>
    <source>
        <strain evidence="10">SGP5-SGP5p</strain>
        <tissue evidence="10">Aerial part</tissue>
    </source>
</reference>
<dbReference type="SMART" id="SM00717">
    <property type="entry name" value="SANT"/>
    <property type="match status" value="2"/>
</dbReference>
<comment type="subcellular location">
    <subcellularLocation>
        <location evidence="1">Nucleus</location>
    </subcellularLocation>
</comment>
<keyword evidence="11" id="KW-1185">Reference proteome</keyword>
<evidence type="ECO:0000256" key="4">
    <source>
        <dbReference type="ARBA" id="ARBA00023125"/>
    </source>
</evidence>
<protein>
    <submittedName>
        <fullName evidence="10">Uncharacterized protein</fullName>
    </submittedName>
</protein>
<keyword evidence="5" id="KW-0804">Transcription</keyword>
<evidence type="ECO:0000256" key="5">
    <source>
        <dbReference type="ARBA" id="ARBA00023163"/>
    </source>
</evidence>
<dbReference type="GO" id="GO:0003677">
    <property type="term" value="F:DNA binding"/>
    <property type="evidence" value="ECO:0007669"/>
    <property type="project" value="UniProtKB-KW"/>
</dbReference>
<evidence type="ECO:0000313" key="10">
    <source>
        <dbReference type="EMBL" id="KAJ8447150.1"/>
    </source>
</evidence>
<feature type="domain" description="Myb-like" evidence="8">
    <location>
        <begin position="9"/>
        <end position="61"/>
    </location>
</feature>
<evidence type="ECO:0000256" key="7">
    <source>
        <dbReference type="SAM" id="MobiDB-lite"/>
    </source>
</evidence>
<evidence type="ECO:0000256" key="2">
    <source>
        <dbReference type="ARBA" id="ARBA00022737"/>
    </source>
</evidence>
<dbReference type="SUPFAM" id="SSF46689">
    <property type="entry name" value="Homeodomain-like"/>
    <property type="match status" value="1"/>
</dbReference>
<dbReference type="InterPro" id="IPR009057">
    <property type="entry name" value="Homeodomain-like_sf"/>
</dbReference>
<dbReference type="PROSITE" id="PS51294">
    <property type="entry name" value="HTH_MYB"/>
    <property type="match status" value="2"/>
</dbReference>
<keyword evidence="3" id="KW-0805">Transcription regulation</keyword>
<evidence type="ECO:0000259" key="8">
    <source>
        <dbReference type="PROSITE" id="PS50090"/>
    </source>
</evidence>
<feature type="domain" description="HTH myb-type" evidence="9">
    <location>
        <begin position="62"/>
        <end position="116"/>
    </location>
</feature>
<gene>
    <name evidence="10" type="ORF">Cgig2_022879</name>
</gene>
<feature type="compositionally biased region" description="Polar residues" evidence="7">
    <location>
        <begin position="268"/>
        <end position="284"/>
    </location>
</feature>
<dbReference type="Pfam" id="PF00249">
    <property type="entry name" value="Myb_DNA-binding"/>
    <property type="match status" value="2"/>
</dbReference>
<dbReference type="AlphaFoldDB" id="A0A9Q1QP24"/>
<feature type="compositionally biased region" description="Low complexity" evidence="7">
    <location>
        <begin position="298"/>
        <end position="326"/>
    </location>
</feature>
<dbReference type="FunFam" id="1.10.10.60:FF:000047">
    <property type="entry name" value="Myb transcription factor"/>
    <property type="match status" value="1"/>
</dbReference>
<dbReference type="PANTHER" id="PTHR47997">
    <property type="entry name" value="MYB DOMAIN PROTEIN 55"/>
    <property type="match status" value="1"/>
</dbReference>
<feature type="region of interest" description="Disordered" evidence="7">
    <location>
        <begin position="268"/>
        <end position="326"/>
    </location>
</feature>
<keyword evidence="6" id="KW-0539">Nucleus</keyword>
<dbReference type="EMBL" id="JAKOGI010000041">
    <property type="protein sequence ID" value="KAJ8447150.1"/>
    <property type="molecule type" value="Genomic_DNA"/>
</dbReference>
<dbReference type="InterPro" id="IPR051953">
    <property type="entry name" value="Plant_SW-associated_TFs"/>
</dbReference>
<evidence type="ECO:0000256" key="6">
    <source>
        <dbReference type="ARBA" id="ARBA00023242"/>
    </source>
</evidence>
<organism evidence="10 11">
    <name type="scientific">Carnegiea gigantea</name>
    <dbReference type="NCBI Taxonomy" id="171969"/>
    <lineage>
        <taxon>Eukaryota</taxon>
        <taxon>Viridiplantae</taxon>
        <taxon>Streptophyta</taxon>
        <taxon>Embryophyta</taxon>
        <taxon>Tracheophyta</taxon>
        <taxon>Spermatophyta</taxon>
        <taxon>Magnoliopsida</taxon>
        <taxon>eudicotyledons</taxon>
        <taxon>Gunneridae</taxon>
        <taxon>Pentapetalae</taxon>
        <taxon>Caryophyllales</taxon>
        <taxon>Cactineae</taxon>
        <taxon>Cactaceae</taxon>
        <taxon>Cactoideae</taxon>
        <taxon>Echinocereeae</taxon>
        <taxon>Carnegiea</taxon>
    </lineage>
</organism>
<keyword evidence="2" id="KW-0677">Repeat</keyword>
<dbReference type="OrthoDB" id="2143914at2759"/>
<feature type="region of interest" description="Disordered" evidence="7">
    <location>
        <begin position="119"/>
        <end position="162"/>
    </location>
</feature>
<name>A0A9Q1QP24_9CARY</name>
<evidence type="ECO:0000256" key="3">
    <source>
        <dbReference type="ARBA" id="ARBA00023015"/>
    </source>
</evidence>
<dbReference type="GO" id="GO:0005634">
    <property type="term" value="C:nucleus"/>
    <property type="evidence" value="ECO:0007669"/>
    <property type="project" value="UniProtKB-SubCell"/>
</dbReference>
<sequence>MGRHSCCYKQKLRKGLWSPEEDEKLLRHITQYGHGCWSSVPKLAGLQRCGKSCRLRWINYLRPDLKRGAFSQEEENLIIELHAVLGNKWSQIAAQLPGRTDNEIKNLWNSCLKKKLRQRGIDPNTHKPLPAVENSEDLSKSDLNYNNNNNNNKITKNSDKSSGLLLTKNDAMIKKPLQSPSLTPNSATTNHTFTLPPPQAPPTHDFFRGTLYGSFGFQNPGPNPFTGNPDCFNQINISSTTRVTTSNYDDQTQFNPNNLMPSMIPFISPSTPTNNLSSKENSSPLGGAYTGFASLEATTTTSTSHESSTGNTTINNELQSNNNNNGSSSIFESFSWALSDSGKSNKQVVQILNGLEGQGPNPDEVKWSEYLQTPLILASQGGGNNNTNGAGSSTNHNSNAYGEIKMESMPFISSTSSSTWLQPQQQVVPMPGFQASDMYNKDFQRLAEAFGQIF</sequence>
<evidence type="ECO:0000313" key="11">
    <source>
        <dbReference type="Proteomes" id="UP001153076"/>
    </source>
</evidence>
<feature type="domain" description="Myb-like" evidence="8">
    <location>
        <begin position="62"/>
        <end position="112"/>
    </location>
</feature>
<dbReference type="PANTHER" id="PTHR47997:SF75">
    <property type="entry name" value="MYB DOMAIN PROTEIN 55"/>
    <property type="match status" value="1"/>
</dbReference>
<dbReference type="Gene3D" id="1.10.10.60">
    <property type="entry name" value="Homeodomain-like"/>
    <property type="match status" value="2"/>
</dbReference>
<dbReference type="InterPro" id="IPR001005">
    <property type="entry name" value="SANT/Myb"/>
</dbReference>
<comment type="caution">
    <text evidence="10">The sequence shown here is derived from an EMBL/GenBank/DDBJ whole genome shotgun (WGS) entry which is preliminary data.</text>
</comment>
<evidence type="ECO:0000259" key="9">
    <source>
        <dbReference type="PROSITE" id="PS51294"/>
    </source>
</evidence>
<dbReference type="InterPro" id="IPR017930">
    <property type="entry name" value="Myb_dom"/>
</dbReference>
<dbReference type="CDD" id="cd00167">
    <property type="entry name" value="SANT"/>
    <property type="match status" value="2"/>
</dbReference>
<feature type="domain" description="HTH myb-type" evidence="9">
    <location>
        <begin position="9"/>
        <end position="61"/>
    </location>
</feature>
<feature type="compositionally biased region" description="Low complexity" evidence="7">
    <location>
        <begin position="141"/>
        <end position="155"/>
    </location>
</feature>